<feature type="compositionally biased region" description="Basic and acidic residues" evidence="1">
    <location>
        <begin position="339"/>
        <end position="357"/>
    </location>
</feature>
<evidence type="ECO:0000313" key="2">
    <source>
        <dbReference type="EMBL" id="KAF2856195.1"/>
    </source>
</evidence>
<dbReference type="PANTHER" id="PTHR36091:SF2">
    <property type="entry name" value="AMINOGLYCOSIDE PHOSPHOTRANSFERASE DOMAIN-CONTAINING PROTEIN"/>
    <property type="match status" value="1"/>
</dbReference>
<gene>
    <name evidence="2" type="ORF">T440DRAFT_485328</name>
</gene>
<organism evidence="2 3">
    <name type="scientific">Plenodomus tracheiphilus IPT5</name>
    <dbReference type="NCBI Taxonomy" id="1408161"/>
    <lineage>
        <taxon>Eukaryota</taxon>
        <taxon>Fungi</taxon>
        <taxon>Dikarya</taxon>
        <taxon>Ascomycota</taxon>
        <taxon>Pezizomycotina</taxon>
        <taxon>Dothideomycetes</taxon>
        <taxon>Pleosporomycetidae</taxon>
        <taxon>Pleosporales</taxon>
        <taxon>Pleosporineae</taxon>
        <taxon>Leptosphaeriaceae</taxon>
        <taxon>Plenodomus</taxon>
    </lineage>
</organism>
<accession>A0A6A7BNU0</accession>
<dbReference type="EMBL" id="MU006289">
    <property type="protein sequence ID" value="KAF2856195.1"/>
    <property type="molecule type" value="Genomic_DNA"/>
</dbReference>
<dbReference type="InterPro" id="IPR051035">
    <property type="entry name" value="Mito_inheritance_9"/>
</dbReference>
<evidence type="ECO:0000256" key="1">
    <source>
        <dbReference type="SAM" id="MobiDB-lite"/>
    </source>
</evidence>
<dbReference type="GO" id="GO:0005739">
    <property type="term" value="C:mitochondrion"/>
    <property type="evidence" value="ECO:0007669"/>
    <property type="project" value="TreeGrafter"/>
</dbReference>
<evidence type="ECO:0000313" key="3">
    <source>
        <dbReference type="Proteomes" id="UP000799423"/>
    </source>
</evidence>
<protein>
    <recommendedName>
        <fullName evidence="4">Aminoglycoside phosphotransferase domain-containing protein</fullName>
    </recommendedName>
</protein>
<feature type="region of interest" description="Disordered" evidence="1">
    <location>
        <begin position="332"/>
        <end position="357"/>
    </location>
</feature>
<dbReference type="Proteomes" id="UP000799423">
    <property type="component" value="Unassembled WGS sequence"/>
</dbReference>
<evidence type="ECO:0008006" key="4">
    <source>
        <dbReference type="Google" id="ProtNLM"/>
    </source>
</evidence>
<dbReference type="AlphaFoldDB" id="A0A6A7BNU0"/>
<dbReference type="OrthoDB" id="10003767at2759"/>
<name>A0A6A7BNU0_9PLEO</name>
<dbReference type="PANTHER" id="PTHR36091">
    <property type="entry name" value="ALTERED INHERITANCE OF MITOCHONDRIA PROTEIN 9, MITOCHONDRIAL"/>
    <property type="match status" value="1"/>
</dbReference>
<sequence length="357" mass="42048">MEKVQGKELEHTWYTMTAKERMDVVEKIVDIERMLFAIRFPASGSIYFKDSVGTRTTTIDLPLAVNRGKTDGFCIGPSTEFLWWYQRRDELAVNRGPWKTPKELLEAVGHRELTWLQKFGKQRFPREPLYREFYGRQKVDPQVQVDSLRDYLKVAPHIIPENPELCQPTIRHPDLSPNNIFVSESGDITGNFRRPELPTNFDLLEESEKANELELYRRRQLHYFYLGFTSTNNKPHFHAMGKHDLIVRNRLYDTAGRPWEGDNTSLKAELVQTSTYWPDIATSAMKESKFPVKYPDADQLRDFIGVNIDGWVPTESYQEAREKERYIKQQMLEAAETEDERKELDEHWPFQDHEELD</sequence>
<proteinExistence type="predicted"/>
<reference evidence="2" key="1">
    <citation type="submission" date="2020-01" db="EMBL/GenBank/DDBJ databases">
        <authorList>
            <consortium name="DOE Joint Genome Institute"/>
            <person name="Haridas S."/>
            <person name="Albert R."/>
            <person name="Binder M."/>
            <person name="Bloem J."/>
            <person name="Labutti K."/>
            <person name="Salamov A."/>
            <person name="Andreopoulos B."/>
            <person name="Baker S.E."/>
            <person name="Barry K."/>
            <person name="Bills G."/>
            <person name="Bluhm B.H."/>
            <person name="Cannon C."/>
            <person name="Castanera R."/>
            <person name="Culley D.E."/>
            <person name="Daum C."/>
            <person name="Ezra D."/>
            <person name="Gonzalez J.B."/>
            <person name="Henrissat B."/>
            <person name="Kuo A."/>
            <person name="Liang C."/>
            <person name="Lipzen A."/>
            <person name="Lutzoni F."/>
            <person name="Magnuson J."/>
            <person name="Mondo S."/>
            <person name="Nolan M."/>
            <person name="Ohm R."/>
            <person name="Pangilinan J."/>
            <person name="Park H.-J."/>
            <person name="Ramirez L."/>
            <person name="Alfaro M."/>
            <person name="Sun H."/>
            <person name="Tritt A."/>
            <person name="Yoshinaga Y."/>
            <person name="Zwiers L.-H."/>
            <person name="Turgeon B.G."/>
            <person name="Goodwin S.B."/>
            <person name="Spatafora J.W."/>
            <person name="Crous P.W."/>
            <person name="Grigoriev I.V."/>
        </authorList>
    </citation>
    <scope>NUCLEOTIDE SEQUENCE</scope>
    <source>
        <strain evidence="2">IPT5</strain>
    </source>
</reference>
<keyword evidence="3" id="KW-1185">Reference proteome</keyword>